<reference evidence="1" key="1">
    <citation type="submission" date="2021-01" db="UniProtKB">
        <authorList>
            <consortium name="EnsemblMetazoa"/>
        </authorList>
    </citation>
    <scope>IDENTIFICATION</scope>
</reference>
<dbReference type="EnsemblMetazoa" id="CLYHEMT019614.1">
    <property type="protein sequence ID" value="CLYHEMP019614.1"/>
    <property type="gene ID" value="CLYHEMG019614"/>
</dbReference>
<protein>
    <submittedName>
        <fullName evidence="1">Uncharacterized protein</fullName>
    </submittedName>
</protein>
<dbReference type="Proteomes" id="UP000594262">
    <property type="component" value="Unplaced"/>
</dbReference>
<sequence length="124" mass="14132">FCQSAPAPYEKHLACKSEELLNTKASIGYFTSESVVYIINRLNFYEDYPDFMYIFLNVIQEISIFEDLAEILIEQGAVSIIMDWMSQLIGNGKIQLAALKTVQNLKSAGFEGMVFFNFYDNLTS</sequence>
<name>A0A7M5X9T7_9CNID</name>
<dbReference type="AlphaFoldDB" id="A0A7M5X9T7"/>
<accession>A0A7M5X9T7</accession>
<evidence type="ECO:0000313" key="2">
    <source>
        <dbReference type="Proteomes" id="UP000594262"/>
    </source>
</evidence>
<proteinExistence type="predicted"/>
<evidence type="ECO:0000313" key="1">
    <source>
        <dbReference type="EnsemblMetazoa" id="CLYHEMP019614.1"/>
    </source>
</evidence>
<keyword evidence="2" id="KW-1185">Reference proteome</keyword>
<organism evidence="1 2">
    <name type="scientific">Clytia hemisphaerica</name>
    <dbReference type="NCBI Taxonomy" id="252671"/>
    <lineage>
        <taxon>Eukaryota</taxon>
        <taxon>Metazoa</taxon>
        <taxon>Cnidaria</taxon>
        <taxon>Hydrozoa</taxon>
        <taxon>Hydroidolina</taxon>
        <taxon>Leptothecata</taxon>
        <taxon>Obeliida</taxon>
        <taxon>Clytiidae</taxon>
        <taxon>Clytia</taxon>
    </lineage>
</organism>